<dbReference type="GO" id="GO:0015562">
    <property type="term" value="F:efflux transmembrane transporter activity"/>
    <property type="evidence" value="ECO:0007669"/>
    <property type="project" value="InterPro"/>
</dbReference>
<proteinExistence type="inferred from homology"/>
<feature type="signal peptide" evidence="8">
    <location>
        <begin position="1"/>
        <end position="22"/>
    </location>
</feature>
<reference evidence="10" key="1">
    <citation type="submission" date="2021-11" db="EMBL/GenBank/DDBJ databases">
        <title>Description of novel Chryseobacterium species.</title>
        <authorList>
            <person name="Saticioglu I.B."/>
            <person name="Ay H."/>
            <person name="Altun S."/>
            <person name="Duman M."/>
        </authorList>
    </citation>
    <scope>NUCLEOTIDE SEQUENCE</scope>
    <source>
        <strain evidence="10">C-39</strain>
    </source>
</reference>
<protein>
    <submittedName>
        <fullName evidence="10">TolC family protein</fullName>
    </submittedName>
</protein>
<dbReference type="Gene3D" id="1.20.1600.10">
    <property type="entry name" value="Outer membrane efflux proteins (OEP)"/>
    <property type="match status" value="1"/>
</dbReference>
<evidence type="ECO:0000256" key="5">
    <source>
        <dbReference type="ARBA" id="ARBA00022692"/>
    </source>
</evidence>
<evidence type="ECO:0000313" key="10">
    <source>
        <dbReference type="EMBL" id="MCC9033130.1"/>
    </source>
</evidence>
<evidence type="ECO:0000313" key="9">
    <source>
        <dbReference type="EMBL" id="MBD3907115.1"/>
    </source>
</evidence>
<keyword evidence="7" id="KW-0998">Cell outer membrane</keyword>
<dbReference type="Proteomes" id="UP001107960">
    <property type="component" value="Unassembled WGS sequence"/>
</dbReference>
<keyword evidence="5" id="KW-0812">Transmembrane</keyword>
<dbReference type="Proteomes" id="UP000603715">
    <property type="component" value="Unassembled WGS sequence"/>
</dbReference>
<accession>A0A9Q3YTZ5</accession>
<keyword evidence="6" id="KW-0472">Membrane</keyword>
<evidence type="ECO:0000313" key="11">
    <source>
        <dbReference type="Proteomes" id="UP000603715"/>
    </source>
</evidence>
<keyword evidence="8" id="KW-0732">Signal</keyword>
<dbReference type="EMBL" id="JACXXP010000052">
    <property type="protein sequence ID" value="MBD3907115.1"/>
    <property type="molecule type" value="Genomic_DNA"/>
</dbReference>
<dbReference type="SUPFAM" id="SSF56954">
    <property type="entry name" value="Outer membrane efflux proteins (OEP)"/>
    <property type="match status" value="1"/>
</dbReference>
<reference evidence="11" key="2">
    <citation type="submission" date="2023-07" db="EMBL/GenBank/DDBJ databases">
        <title>Description of novel Chryseobacterium sp. strain C-2.</title>
        <authorList>
            <person name="Saticioglu I.B."/>
        </authorList>
    </citation>
    <scope>NUCLEOTIDE SEQUENCE [LARGE SCALE GENOMIC DNA]</scope>
    <source>
        <strain evidence="11">C-2</strain>
    </source>
</reference>
<sequence length="442" mass="50552">MKGKNKFWCSLLGLLFCSIVSAQRTLTFEDCIIIALKNNLTLKNSRISEKIANYQLNNSKTKLLPSIDASVSNNYSWGRGVDPNTNSYINQQFKSYNGNIGSSFILFNGFSNITGIKIAKQELELNKTITQKIKNEITIDIASKFINVLFLQEIIKSNEDQIKSSTRQLEIIQIKFEQGYLLESEIFKIKSQKASEELTLINNKNLLSMNLLDIKQFLNLPLEEEILLISPQEKLFSKIDIQSNNITIVENAASLNPGYLIMKINEQKAKLNIAYTKSSRYPTVASNFNLSSTYSNSNPFQNFNDQVNNNLSYGLSFSLLIPIFSQLNNHFKIKESKLIYEKSKNETQIEKNRLSKVIIQAINDANASFTKYEASVLSYDFSKKSYEADLLKFELGKMSVSELLITKNNFVNAQSQLIQAKYELHYNQSVVNFYRDNVFRLE</sequence>
<dbReference type="PANTHER" id="PTHR30026">
    <property type="entry name" value="OUTER MEMBRANE PROTEIN TOLC"/>
    <property type="match status" value="1"/>
</dbReference>
<dbReference type="EMBL" id="JAJJML010000001">
    <property type="protein sequence ID" value="MCC9033130.1"/>
    <property type="molecule type" value="Genomic_DNA"/>
</dbReference>
<gene>
    <name evidence="9" type="ORF">IEW27_21305</name>
    <name evidence="10" type="ORF">LNP80_02515</name>
</gene>
<keyword evidence="11" id="KW-1185">Reference proteome</keyword>
<dbReference type="GO" id="GO:1990281">
    <property type="term" value="C:efflux pump complex"/>
    <property type="evidence" value="ECO:0007669"/>
    <property type="project" value="TreeGrafter"/>
</dbReference>
<evidence type="ECO:0000256" key="7">
    <source>
        <dbReference type="ARBA" id="ARBA00023237"/>
    </source>
</evidence>
<evidence type="ECO:0000313" key="12">
    <source>
        <dbReference type="Proteomes" id="UP001107960"/>
    </source>
</evidence>
<comment type="caution">
    <text evidence="10">The sequence shown here is derived from an EMBL/GenBank/DDBJ whole genome shotgun (WGS) entry which is preliminary data.</text>
</comment>
<evidence type="ECO:0000256" key="8">
    <source>
        <dbReference type="SAM" id="SignalP"/>
    </source>
</evidence>
<organism evidence="10 12">
    <name type="scientific">Chryseobacterium muglaense</name>
    <dbReference type="NCBI Taxonomy" id="2893752"/>
    <lineage>
        <taxon>Bacteria</taxon>
        <taxon>Pseudomonadati</taxon>
        <taxon>Bacteroidota</taxon>
        <taxon>Flavobacteriia</taxon>
        <taxon>Flavobacteriales</taxon>
        <taxon>Weeksellaceae</taxon>
        <taxon>Chryseobacterium group</taxon>
        <taxon>Chryseobacterium</taxon>
    </lineage>
</organism>
<evidence type="ECO:0000256" key="1">
    <source>
        <dbReference type="ARBA" id="ARBA00004442"/>
    </source>
</evidence>
<evidence type="ECO:0000256" key="4">
    <source>
        <dbReference type="ARBA" id="ARBA00022452"/>
    </source>
</evidence>
<dbReference type="Pfam" id="PF02321">
    <property type="entry name" value="OEP"/>
    <property type="match status" value="1"/>
</dbReference>
<dbReference type="GO" id="GO:0015288">
    <property type="term" value="F:porin activity"/>
    <property type="evidence" value="ECO:0007669"/>
    <property type="project" value="TreeGrafter"/>
</dbReference>
<dbReference type="RefSeq" id="WP_191181469.1">
    <property type="nucleotide sequence ID" value="NZ_JACXXP010000052.1"/>
</dbReference>
<name>A0A9Q3YTZ5_9FLAO</name>
<evidence type="ECO:0000256" key="3">
    <source>
        <dbReference type="ARBA" id="ARBA00022448"/>
    </source>
</evidence>
<reference evidence="9" key="3">
    <citation type="submission" date="2024-05" db="EMBL/GenBank/DDBJ databases">
        <title>Description of novel Chryseobacterium sp. strain C-2.</title>
        <authorList>
            <person name="Saticioglu I.B."/>
        </authorList>
    </citation>
    <scope>NUCLEOTIDE SEQUENCE</scope>
    <source>
        <strain evidence="9">C-2</strain>
    </source>
</reference>
<dbReference type="AlphaFoldDB" id="A0A9Q3YTZ5"/>
<comment type="subcellular location">
    <subcellularLocation>
        <location evidence="1">Cell outer membrane</location>
    </subcellularLocation>
</comment>
<dbReference type="InterPro" id="IPR051906">
    <property type="entry name" value="TolC-like"/>
</dbReference>
<comment type="similarity">
    <text evidence="2">Belongs to the outer membrane factor (OMF) (TC 1.B.17) family.</text>
</comment>
<evidence type="ECO:0000256" key="6">
    <source>
        <dbReference type="ARBA" id="ARBA00023136"/>
    </source>
</evidence>
<dbReference type="PANTHER" id="PTHR30026:SF20">
    <property type="entry name" value="OUTER MEMBRANE PROTEIN TOLC"/>
    <property type="match status" value="1"/>
</dbReference>
<dbReference type="GO" id="GO:0009279">
    <property type="term" value="C:cell outer membrane"/>
    <property type="evidence" value="ECO:0007669"/>
    <property type="project" value="UniProtKB-SubCell"/>
</dbReference>
<keyword evidence="3" id="KW-0813">Transport</keyword>
<evidence type="ECO:0000256" key="2">
    <source>
        <dbReference type="ARBA" id="ARBA00007613"/>
    </source>
</evidence>
<feature type="chain" id="PRO_5040456989" evidence="8">
    <location>
        <begin position="23"/>
        <end position="442"/>
    </location>
</feature>
<keyword evidence="4" id="KW-1134">Transmembrane beta strand</keyword>
<dbReference type="InterPro" id="IPR003423">
    <property type="entry name" value="OMP_efflux"/>
</dbReference>